<sequence>MNRSFVFIVLIFLVSFILAFFGVSVVISFFIIIGMVALYFFMLISPVLLTNNISVAEKFLKENKSDPTYYFLYSIANKVDKEVDEAFAKVKEKYNNSSKLPIFQTTYALYKGDLNGAREYVDKINQPVYRDYYYTSILIEEENFYKARSIAETLNKKWMKDTVLGELYKKEGNLELATKYVKQALKQTRGIQKYSIYKNFTDLLER</sequence>
<feature type="transmembrane region" description="Helical" evidence="1">
    <location>
        <begin position="29"/>
        <end position="49"/>
    </location>
</feature>
<keyword evidence="3" id="KW-1185">Reference proteome</keyword>
<keyword evidence="1" id="KW-1133">Transmembrane helix</keyword>
<accession>A0ABT9ZZ22</accession>
<feature type="transmembrane region" description="Helical" evidence="1">
    <location>
        <begin position="5"/>
        <end position="23"/>
    </location>
</feature>
<organism evidence="2 3">
    <name type="scientific">Evansella vedderi</name>
    <dbReference type="NCBI Taxonomy" id="38282"/>
    <lineage>
        <taxon>Bacteria</taxon>
        <taxon>Bacillati</taxon>
        <taxon>Bacillota</taxon>
        <taxon>Bacilli</taxon>
        <taxon>Bacillales</taxon>
        <taxon>Bacillaceae</taxon>
        <taxon>Evansella</taxon>
    </lineage>
</organism>
<keyword evidence="1" id="KW-0812">Transmembrane</keyword>
<keyword evidence="1" id="KW-0472">Membrane</keyword>
<protein>
    <submittedName>
        <fullName evidence="2">Uncharacterized protein</fullName>
    </submittedName>
</protein>
<proteinExistence type="predicted"/>
<dbReference type="Proteomes" id="UP001230005">
    <property type="component" value="Unassembled WGS sequence"/>
</dbReference>
<name>A0ABT9ZZ22_9BACI</name>
<dbReference type="RefSeq" id="WP_307328730.1">
    <property type="nucleotide sequence ID" value="NZ_JAUSUG010000017.1"/>
</dbReference>
<gene>
    <name evidence="2" type="ORF">J2S74_003924</name>
</gene>
<evidence type="ECO:0000313" key="2">
    <source>
        <dbReference type="EMBL" id="MDQ0256504.1"/>
    </source>
</evidence>
<evidence type="ECO:0000313" key="3">
    <source>
        <dbReference type="Proteomes" id="UP001230005"/>
    </source>
</evidence>
<dbReference type="EMBL" id="JAUSUG010000017">
    <property type="protein sequence ID" value="MDQ0256504.1"/>
    <property type="molecule type" value="Genomic_DNA"/>
</dbReference>
<comment type="caution">
    <text evidence="2">The sequence shown here is derived from an EMBL/GenBank/DDBJ whole genome shotgun (WGS) entry which is preliminary data.</text>
</comment>
<reference evidence="2 3" key="1">
    <citation type="submission" date="2023-07" db="EMBL/GenBank/DDBJ databases">
        <title>Genomic Encyclopedia of Type Strains, Phase IV (KMG-IV): sequencing the most valuable type-strain genomes for metagenomic binning, comparative biology and taxonomic classification.</title>
        <authorList>
            <person name="Goeker M."/>
        </authorList>
    </citation>
    <scope>NUCLEOTIDE SEQUENCE [LARGE SCALE GENOMIC DNA]</scope>
    <source>
        <strain evidence="2 3">DSM 9768</strain>
    </source>
</reference>
<evidence type="ECO:0000256" key="1">
    <source>
        <dbReference type="SAM" id="Phobius"/>
    </source>
</evidence>